<organism evidence="1 2">
    <name type="scientific">Brassica cretica</name>
    <name type="common">Mustard</name>
    <dbReference type="NCBI Taxonomy" id="69181"/>
    <lineage>
        <taxon>Eukaryota</taxon>
        <taxon>Viridiplantae</taxon>
        <taxon>Streptophyta</taxon>
        <taxon>Embryophyta</taxon>
        <taxon>Tracheophyta</taxon>
        <taxon>Spermatophyta</taxon>
        <taxon>Magnoliopsida</taxon>
        <taxon>eudicotyledons</taxon>
        <taxon>Gunneridae</taxon>
        <taxon>Pentapetalae</taxon>
        <taxon>rosids</taxon>
        <taxon>malvids</taxon>
        <taxon>Brassicales</taxon>
        <taxon>Brassicaceae</taxon>
        <taxon>Brassiceae</taxon>
        <taxon>Brassica</taxon>
    </lineage>
</organism>
<name>A0A8S9P355_BRACR</name>
<reference evidence="1" key="1">
    <citation type="submission" date="2019-12" db="EMBL/GenBank/DDBJ databases">
        <title>Genome sequencing and annotation of Brassica cretica.</title>
        <authorList>
            <person name="Studholme D.J."/>
            <person name="Sarris P."/>
        </authorList>
    </citation>
    <scope>NUCLEOTIDE SEQUENCE</scope>
    <source>
        <strain evidence="1">PFS-109/04</strain>
        <tissue evidence="1">Leaf</tissue>
    </source>
</reference>
<comment type="caution">
    <text evidence="1">The sequence shown here is derived from an EMBL/GenBank/DDBJ whole genome shotgun (WGS) entry which is preliminary data.</text>
</comment>
<sequence>MSQLVLEHTRLKRIPLVCAAESELCYSEQYLKGSLRKGLSILSSKAFPEQLQLDRDNSETSTEKGHTINMINMILPRCANQSTLLSSTALVLESLHFKSDQQCSDVDVGFWIITAVKRGLREPSRLPQSLYTCGTLVVLKLQNVSLVDVQFKRALHLDEVIFLDDRNSKEDIIMLPYSEILDLVRAENDNLGSFSIMVPSLQRFD</sequence>
<protein>
    <submittedName>
        <fullName evidence="1">Uncharacterized protein</fullName>
    </submittedName>
</protein>
<dbReference type="EMBL" id="QGKX02001521">
    <property type="protein sequence ID" value="KAF3507912.1"/>
    <property type="molecule type" value="Genomic_DNA"/>
</dbReference>
<proteinExistence type="predicted"/>
<evidence type="ECO:0000313" key="1">
    <source>
        <dbReference type="EMBL" id="KAF3507912.1"/>
    </source>
</evidence>
<accession>A0A8S9P355</accession>
<dbReference type="AlphaFoldDB" id="A0A8S9P355"/>
<evidence type="ECO:0000313" key="2">
    <source>
        <dbReference type="Proteomes" id="UP000712600"/>
    </source>
</evidence>
<gene>
    <name evidence="1" type="ORF">F2Q69_00001158</name>
</gene>
<dbReference type="Proteomes" id="UP000712600">
    <property type="component" value="Unassembled WGS sequence"/>
</dbReference>